<reference evidence="1 2" key="1">
    <citation type="submission" date="2016-07" db="EMBL/GenBank/DDBJ databases">
        <title>Draft genome of the white-rot fungus Obba rivulosa 3A-2.</title>
        <authorList>
            <consortium name="DOE Joint Genome Institute"/>
            <person name="Miettinen O."/>
            <person name="Riley R."/>
            <person name="Acob R."/>
            <person name="Barry K."/>
            <person name="Cullen D."/>
            <person name="De Vries R."/>
            <person name="Hainaut M."/>
            <person name="Hatakka A."/>
            <person name="Henrissat B."/>
            <person name="Hilden K."/>
            <person name="Kuo R."/>
            <person name="Labutti K."/>
            <person name="Lipzen A."/>
            <person name="Makela M.R."/>
            <person name="Sandor L."/>
            <person name="Spatafora J.W."/>
            <person name="Grigoriev I.V."/>
            <person name="Hibbett D.S."/>
        </authorList>
    </citation>
    <scope>NUCLEOTIDE SEQUENCE [LARGE SCALE GENOMIC DNA]</scope>
    <source>
        <strain evidence="1 2">3A-2</strain>
    </source>
</reference>
<sequence>MKNQTVAGTPVLVEQDALGTSRPCTYIWTLLACLSSLSEPSKFRTGFSDEAIPQCQQLKDPSGYSCKTLLICTNYRPVYYASIMNGNDREISPVTSVRQAARYNSSGEESRQA</sequence>
<dbReference type="AlphaFoldDB" id="A0A8E2B2W1"/>
<gene>
    <name evidence="1" type="ORF">OBBRIDRAFT_423816</name>
</gene>
<evidence type="ECO:0000313" key="1">
    <source>
        <dbReference type="EMBL" id="OCH92642.1"/>
    </source>
</evidence>
<dbReference type="EMBL" id="KV722366">
    <property type="protein sequence ID" value="OCH92642.1"/>
    <property type="molecule type" value="Genomic_DNA"/>
</dbReference>
<organism evidence="1 2">
    <name type="scientific">Obba rivulosa</name>
    <dbReference type="NCBI Taxonomy" id="1052685"/>
    <lineage>
        <taxon>Eukaryota</taxon>
        <taxon>Fungi</taxon>
        <taxon>Dikarya</taxon>
        <taxon>Basidiomycota</taxon>
        <taxon>Agaricomycotina</taxon>
        <taxon>Agaricomycetes</taxon>
        <taxon>Polyporales</taxon>
        <taxon>Gelatoporiaceae</taxon>
        <taxon>Obba</taxon>
    </lineage>
</organism>
<dbReference type="PROSITE" id="PS51257">
    <property type="entry name" value="PROKAR_LIPOPROTEIN"/>
    <property type="match status" value="1"/>
</dbReference>
<protein>
    <submittedName>
        <fullName evidence="1">Uncharacterized protein</fullName>
    </submittedName>
</protein>
<accession>A0A8E2B2W1</accession>
<name>A0A8E2B2W1_9APHY</name>
<evidence type="ECO:0000313" key="2">
    <source>
        <dbReference type="Proteomes" id="UP000250043"/>
    </source>
</evidence>
<proteinExistence type="predicted"/>
<keyword evidence="2" id="KW-1185">Reference proteome</keyword>
<dbReference type="Proteomes" id="UP000250043">
    <property type="component" value="Unassembled WGS sequence"/>
</dbReference>